<sequence>MKRLTLLFISIQLFAFAFGQQQFQLKGKVSSTDGELLAGVSVTIDGTTNGTMTDSDGNYTLTVKSGDQVTFSFISFTKQSVKITNQKILDIILRPDQTALDEVVVVGYGKVKKITLTGAVSAMSAEDIRTVPTSSVQNALAGKLPGFFSQQRSGQPGKDASDFFIRGVSSLNEEGNQPLIIVDDVQYTYDQLQQINVNEIESISILKDASTTAIYGIKGANGVLVVKTRRGEEGRPRINVRLEGGLTMPIRTPKFLNAYEAASLTNEAFVNDGLESSKPFNDTDLEHFRLGDDPYGHPDVNWYKEIFKDVASQQNANVDISGGTKRLRYFVTGGFFSQNGLTRNFEDPYGEVNTDYFYRRFNFRSNLDFDVTSTTKVRLDMSSRFMNINEPNGLNAVGEIYNFKNMTPFSAPLKNPNGTYAYHNYFFPDSKDPTLNARLANEGYSRTRRFDSNILFDVSQNMDFVTKGLSGMLRVAYSSIDENSRRMWRAKDMYPTYHYTPSEDGGTYTINPTVNSYAYEKYVSGAGINKAIRDLNIQTFINYERTFNEDHNFSGMLLYNRQSRTRDWENVLGFVQPDVPAKFVGYTGQIKYNYKNRYLFDLNTAYNGTDRFSRSKRFGWFPSAAAGWNIGEEPFFQEKFGSKIDMLKIRASYGLVGSDAASGGRYLYKQYYEQGGGYSFGENYNNTMSSYKEGSLADESVTWEKARKFDVGIDASLLNNKISFTLDYFYDFRYDQLVERSDVSLVFGLGSARKNIGETSNQGFDGQIGYTDKFGDFNFNTNLVFSYAKNKVKYKAEAQQRYPWLAETGKPIGQPFGYTWLGYYTQQDIDEINAGNPNKIPVPSVPVSAGDLKYMDLNGDGAIDDFDKSAIGKPNLPTTTLGFTIGGSYKGFSLNLLFQGSFDYSFSVVGTGIESFKSQFQPIHLKRWTQERYDNGEVIDFPRLTTNPSTVSSSEAYMSDFWLVNAWYIRLKTIDLGYELPKSVLPKGIYSTRFYMNAYNLFTKTNYDKYQQDPEIKTNSAGDAYMNQRVVNFGVQMSF</sequence>
<dbReference type="RefSeq" id="WP_006799985.1">
    <property type="nucleotide sequence ID" value="NZ_GL891984.1"/>
</dbReference>
<accession>F5IZD7</accession>
<name>F5IZD7_9BACT</name>
<feature type="signal peptide" evidence="8">
    <location>
        <begin position="1"/>
        <end position="17"/>
    </location>
</feature>
<dbReference type="Pfam" id="PF13715">
    <property type="entry name" value="CarbopepD_reg_2"/>
    <property type="match status" value="1"/>
</dbReference>
<keyword evidence="2 7" id="KW-0813">Transport</keyword>
<evidence type="ECO:0000256" key="8">
    <source>
        <dbReference type="SAM" id="SignalP"/>
    </source>
</evidence>
<dbReference type="NCBIfam" id="TIGR04056">
    <property type="entry name" value="OMP_RagA_SusC"/>
    <property type="match status" value="1"/>
</dbReference>
<reference evidence="10 11" key="1">
    <citation type="submission" date="2011-04" db="EMBL/GenBank/DDBJ databases">
        <title>The Genome Sequence of Dysgonomonas gadei ATCC BAA-286.</title>
        <authorList>
            <consortium name="The Broad Institute Genome Sequencing Platform"/>
            <person name="Earl A."/>
            <person name="Ward D."/>
            <person name="Feldgarden M."/>
            <person name="Gevers D."/>
            <person name="Pudlo N."/>
            <person name="Martens E."/>
            <person name="Allen-Vercoe E."/>
            <person name="Young S.K."/>
            <person name="Zeng Q."/>
            <person name="Gargeya S."/>
            <person name="Fitzgerald M."/>
            <person name="Haas B."/>
            <person name="Abouelleil A."/>
            <person name="Alvarado L."/>
            <person name="Arachchi H.M."/>
            <person name="Berlin A."/>
            <person name="Brown A."/>
            <person name="Chapman S.B."/>
            <person name="Chen Z."/>
            <person name="Dunbar C."/>
            <person name="Freedman E."/>
            <person name="Gearin G."/>
            <person name="Gellesch M."/>
            <person name="Goldberg J."/>
            <person name="Griggs A."/>
            <person name="Gujja S."/>
            <person name="Heiman D."/>
            <person name="Howarth C."/>
            <person name="Larson L."/>
            <person name="Lui A."/>
            <person name="MacDonald P.J.P."/>
            <person name="Mehta T."/>
            <person name="Montmayeur A."/>
            <person name="Murphy C."/>
            <person name="Neiman D."/>
            <person name="Pearson M."/>
            <person name="Priest M."/>
            <person name="Roberts A."/>
            <person name="Saif S."/>
            <person name="Shea T."/>
            <person name="Shenoy N."/>
            <person name="Sisk P."/>
            <person name="Stolte C."/>
            <person name="Sykes S."/>
            <person name="Yandava C."/>
            <person name="Wortman J."/>
            <person name="Nusbaum C."/>
            <person name="Birren B."/>
        </authorList>
    </citation>
    <scope>NUCLEOTIDE SEQUENCE [LARGE SCALE GENOMIC DNA]</scope>
    <source>
        <strain evidence="10 11">ATCC BAA-286</strain>
    </source>
</reference>
<keyword evidence="3 7" id="KW-1134">Transmembrane beta strand</keyword>
<evidence type="ECO:0000256" key="6">
    <source>
        <dbReference type="ARBA" id="ARBA00023237"/>
    </source>
</evidence>
<dbReference type="STRING" id="742766.HMPREF9455_02454"/>
<evidence type="ECO:0000256" key="4">
    <source>
        <dbReference type="ARBA" id="ARBA00022692"/>
    </source>
</evidence>
<evidence type="ECO:0000256" key="2">
    <source>
        <dbReference type="ARBA" id="ARBA00022448"/>
    </source>
</evidence>
<organism evidence="10 11">
    <name type="scientific">Dysgonomonas gadei ATCC BAA-286</name>
    <dbReference type="NCBI Taxonomy" id="742766"/>
    <lineage>
        <taxon>Bacteria</taxon>
        <taxon>Pseudomonadati</taxon>
        <taxon>Bacteroidota</taxon>
        <taxon>Bacteroidia</taxon>
        <taxon>Bacteroidales</taxon>
        <taxon>Dysgonomonadaceae</taxon>
        <taxon>Dysgonomonas</taxon>
    </lineage>
</organism>
<keyword evidence="8" id="KW-0732">Signal</keyword>
<dbReference type="SUPFAM" id="SSF49464">
    <property type="entry name" value="Carboxypeptidase regulatory domain-like"/>
    <property type="match status" value="1"/>
</dbReference>
<keyword evidence="4 7" id="KW-0812">Transmembrane</keyword>
<dbReference type="eggNOG" id="COG4206">
    <property type="taxonomic scope" value="Bacteria"/>
</dbReference>
<dbReference type="Pfam" id="PF07715">
    <property type="entry name" value="Plug"/>
    <property type="match status" value="1"/>
</dbReference>
<keyword evidence="6 7" id="KW-0998">Cell outer membrane</keyword>
<evidence type="ECO:0000256" key="5">
    <source>
        <dbReference type="ARBA" id="ARBA00023136"/>
    </source>
</evidence>
<dbReference type="InterPro" id="IPR036942">
    <property type="entry name" value="Beta-barrel_TonB_sf"/>
</dbReference>
<keyword evidence="5 7" id="KW-0472">Membrane</keyword>
<evidence type="ECO:0000259" key="9">
    <source>
        <dbReference type="Pfam" id="PF07715"/>
    </source>
</evidence>
<dbReference type="InterPro" id="IPR008969">
    <property type="entry name" value="CarboxyPept-like_regulatory"/>
</dbReference>
<keyword evidence="11" id="KW-1185">Reference proteome</keyword>
<feature type="domain" description="TonB-dependent receptor plug" evidence="9">
    <location>
        <begin position="113"/>
        <end position="223"/>
    </location>
</feature>
<comment type="caution">
    <text evidence="10">The sequence shown here is derived from an EMBL/GenBank/DDBJ whole genome shotgun (WGS) entry which is preliminary data.</text>
</comment>
<comment type="subcellular location">
    <subcellularLocation>
        <location evidence="1 7">Cell outer membrane</location>
        <topology evidence="1 7">Multi-pass membrane protein</topology>
    </subcellularLocation>
</comment>
<dbReference type="SUPFAM" id="SSF56935">
    <property type="entry name" value="Porins"/>
    <property type="match status" value="1"/>
</dbReference>
<dbReference type="Gene3D" id="2.40.170.20">
    <property type="entry name" value="TonB-dependent receptor, beta-barrel domain"/>
    <property type="match status" value="1"/>
</dbReference>
<evidence type="ECO:0000256" key="1">
    <source>
        <dbReference type="ARBA" id="ARBA00004571"/>
    </source>
</evidence>
<dbReference type="EMBL" id="ADLV01000029">
    <property type="protein sequence ID" value="EGK01262.1"/>
    <property type="molecule type" value="Genomic_DNA"/>
</dbReference>
<dbReference type="Gene3D" id="2.170.130.10">
    <property type="entry name" value="TonB-dependent receptor, plug domain"/>
    <property type="match status" value="1"/>
</dbReference>
<dbReference type="OrthoDB" id="9768177at2"/>
<evidence type="ECO:0000256" key="3">
    <source>
        <dbReference type="ARBA" id="ARBA00022452"/>
    </source>
</evidence>
<protein>
    <recommendedName>
        <fullName evidence="9">TonB-dependent receptor plug domain-containing protein</fullName>
    </recommendedName>
</protein>
<dbReference type="AlphaFoldDB" id="F5IZD7"/>
<comment type="similarity">
    <text evidence="7">Belongs to the TonB-dependent receptor family.</text>
</comment>
<proteinExistence type="inferred from homology"/>
<dbReference type="GO" id="GO:0009279">
    <property type="term" value="C:cell outer membrane"/>
    <property type="evidence" value="ECO:0007669"/>
    <property type="project" value="UniProtKB-SubCell"/>
</dbReference>
<dbReference type="Gene3D" id="2.60.40.1120">
    <property type="entry name" value="Carboxypeptidase-like, regulatory domain"/>
    <property type="match status" value="1"/>
</dbReference>
<evidence type="ECO:0000313" key="10">
    <source>
        <dbReference type="EMBL" id="EGK01262.1"/>
    </source>
</evidence>
<evidence type="ECO:0000313" key="11">
    <source>
        <dbReference type="Proteomes" id="UP000004913"/>
    </source>
</evidence>
<dbReference type="FunFam" id="2.170.130.10:FF:000003">
    <property type="entry name" value="SusC/RagA family TonB-linked outer membrane protein"/>
    <property type="match status" value="1"/>
</dbReference>
<dbReference type="InterPro" id="IPR037066">
    <property type="entry name" value="Plug_dom_sf"/>
</dbReference>
<dbReference type="NCBIfam" id="TIGR04057">
    <property type="entry name" value="SusC_RagA_signa"/>
    <property type="match status" value="1"/>
</dbReference>
<dbReference type="PROSITE" id="PS52016">
    <property type="entry name" value="TONB_DEPENDENT_REC_3"/>
    <property type="match status" value="1"/>
</dbReference>
<gene>
    <name evidence="10" type="ORF">HMPREF9455_02454</name>
</gene>
<dbReference type="InterPro" id="IPR023996">
    <property type="entry name" value="TonB-dep_OMP_SusC/RagA"/>
</dbReference>
<dbReference type="InterPro" id="IPR039426">
    <property type="entry name" value="TonB-dep_rcpt-like"/>
</dbReference>
<dbReference type="InterPro" id="IPR023997">
    <property type="entry name" value="TonB-dep_OMP_SusC/RagA_CS"/>
</dbReference>
<feature type="chain" id="PRO_5003328576" description="TonB-dependent receptor plug domain-containing protein" evidence="8">
    <location>
        <begin position="18"/>
        <end position="1039"/>
    </location>
</feature>
<dbReference type="InterPro" id="IPR012910">
    <property type="entry name" value="Plug_dom"/>
</dbReference>
<evidence type="ECO:0000256" key="7">
    <source>
        <dbReference type="PROSITE-ProRule" id="PRU01360"/>
    </source>
</evidence>
<dbReference type="HOGENOM" id="CLU_004317_1_0_10"/>
<dbReference type="Proteomes" id="UP000004913">
    <property type="component" value="Unassembled WGS sequence"/>
</dbReference>